<protein>
    <recommendedName>
        <fullName evidence="1 2">Segregation and condensation protein A</fullName>
    </recommendedName>
</protein>
<gene>
    <name evidence="2" type="primary">scpA</name>
    <name evidence="4" type="ORF">IC617_17960</name>
</gene>
<dbReference type="InterPro" id="IPR023093">
    <property type="entry name" value="ScpA-like_C"/>
</dbReference>
<dbReference type="EMBL" id="JACXAF010000034">
    <property type="protein sequence ID" value="MBD1391316.1"/>
    <property type="molecule type" value="Genomic_DNA"/>
</dbReference>
<comment type="caution">
    <text evidence="4">The sequence shown here is derived from an EMBL/GenBank/DDBJ whole genome shotgun (WGS) entry which is preliminary data.</text>
</comment>
<dbReference type="GO" id="GO:0006260">
    <property type="term" value="P:DNA replication"/>
    <property type="evidence" value="ECO:0007669"/>
    <property type="project" value="UniProtKB-UniRule"/>
</dbReference>
<dbReference type="Gene3D" id="6.10.250.2410">
    <property type="match status" value="1"/>
</dbReference>
<reference evidence="4" key="1">
    <citation type="submission" date="2020-09" db="EMBL/GenBank/DDBJ databases">
        <title>A novel bacterium of genus Neiella, isolated from South China Sea.</title>
        <authorList>
            <person name="Huang H."/>
            <person name="Mo K."/>
            <person name="Hu Y."/>
        </authorList>
    </citation>
    <scope>NUCLEOTIDE SEQUENCE</scope>
    <source>
        <strain evidence="4">HB171785</strain>
    </source>
</reference>
<dbReference type="InterPro" id="IPR003768">
    <property type="entry name" value="ScpA"/>
</dbReference>
<sequence>MSEVASSQTTPSSLAESSVQSPTQQQPLPLGYVRGEAFTDQPQDLYIPPEALAVILDVFEGPMDLLLYLIRRNKLDILDLPVLEITEQYMEYIALMEELKLELAADYLLMAALLAELKSRMLLPRHSDDEAEEADPRAELLRRLQEYELFKRKAEEIEQLPRNERDFFCAKADLDDTVKPTKLSPDVELEDLMMAFAGVVKRAQAFDHHHVEREALSTRERMTRVLETLQHGKFVSFDQLFDVEEGKGGVVVTFLAILELAKEQLLELTQAEQFGQIHVRAKAA</sequence>
<proteinExistence type="inferred from homology"/>
<dbReference type="PANTHER" id="PTHR33969:SF2">
    <property type="entry name" value="SEGREGATION AND CONDENSATION PROTEIN A"/>
    <property type="match status" value="1"/>
</dbReference>
<dbReference type="Pfam" id="PF02616">
    <property type="entry name" value="SMC_ScpA"/>
    <property type="match status" value="1"/>
</dbReference>
<dbReference type="Proteomes" id="UP000638014">
    <property type="component" value="Unassembled WGS sequence"/>
</dbReference>
<keyword evidence="2" id="KW-0131">Cell cycle</keyword>
<comment type="subcellular location">
    <subcellularLocation>
        <location evidence="2">Cytoplasm</location>
    </subcellularLocation>
    <text evidence="2">Associated with two foci at the outer edges of the nucleoid region in young cells, and at four foci within both cell halves in older cells.</text>
</comment>
<evidence type="ECO:0000256" key="3">
    <source>
        <dbReference type="SAM" id="MobiDB-lite"/>
    </source>
</evidence>
<keyword evidence="2" id="KW-0963">Cytoplasm</keyword>
<dbReference type="GO" id="GO:0005737">
    <property type="term" value="C:cytoplasm"/>
    <property type="evidence" value="ECO:0007669"/>
    <property type="project" value="UniProtKB-SubCell"/>
</dbReference>
<keyword evidence="5" id="KW-1185">Reference proteome</keyword>
<feature type="region of interest" description="Disordered" evidence="3">
    <location>
        <begin position="1"/>
        <end position="26"/>
    </location>
</feature>
<name>A0A8J6QNI2_9GAMM</name>
<accession>A0A8J6QNI2</accession>
<dbReference type="AlphaFoldDB" id="A0A8J6QNI2"/>
<evidence type="ECO:0000256" key="1">
    <source>
        <dbReference type="ARBA" id="ARBA00044777"/>
    </source>
</evidence>
<comment type="similarity">
    <text evidence="2">Belongs to the ScpA family.</text>
</comment>
<comment type="subunit">
    <text evidence="2">Component of a cohesin-like complex composed of ScpA, ScpB and the Smc homodimer, in which ScpA and ScpB bind to the head domain of Smc. The presence of the three proteins is required for the association of the complex with DNA.</text>
</comment>
<evidence type="ECO:0000313" key="4">
    <source>
        <dbReference type="EMBL" id="MBD1391316.1"/>
    </source>
</evidence>
<dbReference type="RefSeq" id="WP_191146372.1">
    <property type="nucleotide sequence ID" value="NZ_JACXAF010000034.1"/>
</dbReference>
<dbReference type="PANTHER" id="PTHR33969">
    <property type="entry name" value="SEGREGATION AND CONDENSATION PROTEIN A"/>
    <property type="match status" value="1"/>
</dbReference>
<comment type="function">
    <text evidence="2">Participates in chromosomal partition during cell division. May act via the formation of a condensin-like complex containing Smc and ScpB that pull DNA away from mid-cell into both cell halves.</text>
</comment>
<keyword evidence="2" id="KW-0159">Chromosome partition</keyword>
<dbReference type="GO" id="GO:0007059">
    <property type="term" value="P:chromosome segregation"/>
    <property type="evidence" value="ECO:0007669"/>
    <property type="project" value="UniProtKB-UniRule"/>
</dbReference>
<evidence type="ECO:0000313" key="5">
    <source>
        <dbReference type="Proteomes" id="UP000638014"/>
    </source>
</evidence>
<dbReference type="GO" id="GO:0051301">
    <property type="term" value="P:cell division"/>
    <property type="evidence" value="ECO:0007669"/>
    <property type="project" value="UniProtKB-KW"/>
</dbReference>
<evidence type="ECO:0000256" key="2">
    <source>
        <dbReference type="HAMAP-Rule" id="MF_01805"/>
    </source>
</evidence>
<dbReference type="HAMAP" id="MF_01805">
    <property type="entry name" value="ScpA"/>
    <property type="match status" value="1"/>
</dbReference>
<keyword evidence="2" id="KW-0132">Cell division</keyword>
<dbReference type="Gene3D" id="1.10.10.580">
    <property type="entry name" value="Structural maintenance of chromosome 1. Chain E"/>
    <property type="match status" value="1"/>
</dbReference>
<organism evidence="4 5">
    <name type="scientific">Neiella litorisoli</name>
    <dbReference type="NCBI Taxonomy" id="2771431"/>
    <lineage>
        <taxon>Bacteria</taxon>
        <taxon>Pseudomonadati</taxon>
        <taxon>Pseudomonadota</taxon>
        <taxon>Gammaproteobacteria</taxon>
        <taxon>Alteromonadales</taxon>
        <taxon>Echinimonadaceae</taxon>
        <taxon>Neiella</taxon>
    </lineage>
</organism>